<evidence type="ECO:0000313" key="1">
    <source>
        <dbReference type="EMBL" id="JAH56314.1"/>
    </source>
</evidence>
<sequence>MIQFFHLLYQTGFCLLKTFY</sequence>
<name>A0A0E9TRJ8_ANGAN</name>
<dbReference type="EMBL" id="GBXM01052263">
    <property type="protein sequence ID" value="JAH56314.1"/>
    <property type="molecule type" value="Transcribed_RNA"/>
</dbReference>
<accession>A0A0E9TRJ8</accession>
<proteinExistence type="predicted"/>
<reference evidence="1" key="1">
    <citation type="submission" date="2014-11" db="EMBL/GenBank/DDBJ databases">
        <authorList>
            <person name="Amaro Gonzalez C."/>
        </authorList>
    </citation>
    <scope>NUCLEOTIDE SEQUENCE</scope>
</reference>
<organism evidence="1">
    <name type="scientific">Anguilla anguilla</name>
    <name type="common">European freshwater eel</name>
    <name type="synonym">Muraena anguilla</name>
    <dbReference type="NCBI Taxonomy" id="7936"/>
    <lineage>
        <taxon>Eukaryota</taxon>
        <taxon>Metazoa</taxon>
        <taxon>Chordata</taxon>
        <taxon>Craniata</taxon>
        <taxon>Vertebrata</taxon>
        <taxon>Euteleostomi</taxon>
        <taxon>Actinopterygii</taxon>
        <taxon>Neopterygii</taxon>
        <taxon>Teleostei</taxon>
        <taxon>Anguilliformes</taxon>
        <taxon>Anguillidae</taxon>
        <taxon>Anguilla</taxon>
    </lineage>
</organism>
<protein>
    <submittedName>
        <fullName evidence="1">Uncharacterized protein</fullName>
    </submittedName>
</protein>
<reference evidence="1" key="2">
    <citation type="journal article" date="2015" name="Fish Shellfish Immunol.">
        <title>Early steps in the European eel (Anguilla anguilla)-Vibrio vulnificus interaction in the gills: Role of the RtxA13 toxin.</title>
        <authorList>
            <person name="Callol A."/>
            <person name="Pajuelo D."/>
            <person name="Ebbesson L."/>
            <person name="Teles M."/>
            <person name="MacKenzie S."/>
            <person name="Amaro C."/>
        </authorList>
    </citation>
    <scope>NUCLEOTIDE SEQUENCE</scope>
</reference>
<dbReference type="AlphaFoldDB" id="A0A0E9TRJ8"/>